<dbReference type="FunFam" id="1.10.10.10:FF:000001">
    <property type="entry name" value="LysR family transcriptional regulator"/>
    <property type="match status" value="1"/>
</dbReference>
<dbReference type="RefSeq" id="WP_020329685.1">
    <property type="nucleotide sequence ID" value="NZ_ASXS01000008.1"/>
</dbReference>
<dbReference type="InterPro" id="IPR058163">
    <property type="entry name" value="LysR-type_TF_proteobact-type"/>
</dbReference>
<evidence type="ECO:0000313" key="7">
    <source>
        <dbReference type="Proteomes" id="UP000014854"/>
    </source>
</evidence>
<keyword evidence="3" id="KW-0238">DNA-binding</keyword>
<dbReference type="GO" id="GO:0043565">
    <property type="term" value="F:sequence-specific DNA binding"/>
    <property type="evidence" value="ECO:0007669"/>
    <property type="project" value="TreeGrafter"/>
</dbReference>
<evidence type="ECO:0000256" key="3">
    <source>
        <dbReference type="ARBA" id="ARBA00023125"/>
    </source>
</evidence>
<evidence type="ECO:0000259" key="5">
    <source>
        <dbReference type="PROSITE" id="PS50931"/>
    </source>
</evidence>
<accession>S7JFR8</accession>
<dbReference type="CDD" id="cd08472">
    <property type="entry name" value="PBP2_CrgA_like_3"/>
    <property type="match status" value="1"/>
</dbReference>
<dbReference type="SUPFAM" id="SSF46785">
    <property type="entry name" value="Winged helix' DNA-binding domain"/>
    <property type="match status" value="1"/>
</dbReference>
<dbReference type="InterPro" id="IPR036390">
    <property type="entry name" value="WH_DNA-bd_sf"/>
</dbReference>
<evidence type="ECO:0000256" key="1">
    <source>
        <dbReference type="ARBA" id="ARBA00009437"/>
    </source>
</evidence>
<organism evidence="6 7">
    <name type="scientific">Vibrio fluvialis PG41</name>
    <dbReference type="NCBI Taxonomy" id="1336752"/>
    <lineage>
        <taxon>Bacteria</taxon>
        <taxon>Pseudomonadati</taxon>
        <taxon>Pseudomonadota</taxon>
        <taxon>Gammaproteobacteria</taxon>
        <taxon>Vibrionales</taxon>
        <taxon>Vibrionaceae</taxon>
        <taxon>Vibrio</taxon>
    </lineage>
</organism>
<name>S7JFR8_VIBFL</name>
<keyword evidence="2" id="KW-0805">Transcription regulation</keyword>
<keyword evidence="4" id="KW-0804">Transcription</keyword>
<sequence length="314" mass="35308">MDRLTAMHTFVRVAELASFSRAAEELGLPKASVSNHIQLLETQAGARLLQRTTRKVSLTPDGRTYYERCLDLLAEFEELDTLFVQTEQQLSGRIRVDMPTGMAKGVVVPHLAEFLQQHPGVQLELSSTDRRVDVVREGFDFVVRAGLLSDSALIARKVCDMAVRTYASPDYLARHGEPQTPDDLSRHQLVHYAQNLGGQPDCWEYWNGEQLRTIDMAGALTVNNAESYTAACLAGIGLIQTPESGVRKLVASGQLVEVLENYTCQPLPVYLLYPHRRHLAKRVRVLMDWMTALIQHKLQSVRDEPVHDVLVHEE</sequence>
<evidence type="ECO:0000256" key="2">
    <source>
        <dbReference type="ARBA" id="ARBA00023015"/>
    </source>
</evidence>
<dbReference type="Gene3D" id="3.40.190.290">
    <property type="match status" value="1"/>
</dbReference>
<dbReference type="PANTHER" id="PTHR30537">
    <property type="entry name" value="HTH-TYPE TRANSCRIPTIONAL REGULATOR"/>
    <property type="match status" value="1"/>
</dbReference>
<dbReference type="SUPFAM" id="SSF53850">
    <property type="entry name" value="Periplasmic binding protein-like II"/>
    <property type="match status" value="1"/>
</dbReference>
<dbReference type="PANTHER" id="PTHR30537:SF72">
    <property type="entry name" value="LYSR FAMILY TRANSCRIPTIONAL REGULATOR"/>
    <property type="match status" value="1"/>
</dbReference>
<dbReference type="AlphaFoldDB" id="S7JFR8"/>
<feature type="domain" description="HTH lysR-type" evidence="5">
    <location>
        <begin position="1"/>
        <end position="59"/>
    </location>
</feature>
<dbReference type="GO" id="GO:0006351">
    <property type="term" value="P:DNA-templated transcription"/>
    <property type="evidence" value="ECO:0007669"/>
    <property type="project" value="TreeGrafter"/>
</dbReference>
<evidence type="ECO:0000256" key="4">
    <source>
        <dbReference type="ARBA" id="ARBA00023163"/>
    </source>
</evidence>
<dbReference type="InterPro" id="IPR000847">
    <property type="entry name" value="LysR_HTH_N"/>
</dbReference>
<dbReference type="Proteomes" id="UP000014854">
    <property type="component" value="Unassembled WGS sequence"/>
</dbReference>
<evidence type="ECO:0000313" key="6">
    <source>
        <dbReference type="EMBL" id="EPP22876.1"/>
    </source>
</evidence>
<dbReference type="InterPro" id="IPR036388">
    <property type="entry name" value="WH-like_DNA-bd_sf"/>
</dbReference>
<dbReference type="EMBL" id="ASXS01000008">
    <property type="protein sequence ID" value="EPP22876.1"/>
    <property type="molecule type" value="Genomic_DNA"/>
</dbReference>
<comment type="caution">
    <text evidence="6">The sequence shown here is derived from an EMBL/GenBank/DDBJ whole genome shotgun (WGS) entry which is preliminary data.</text>
</comment>
<dbReference type="GO" id="GO:0003700">
    <property type="term" value="F:DNA-binding transcription factor activity"/>
    <property type="evidence" value="ECO:0007669"/>
    <property type="project" value="InterPro"/>
</dbReference>
<proteinExistence type="inferred from homology"/>
<dbReference type="PROSITE" id="PS50931">
    <property type="entry name" value="HTH_LYSR"/>
    <property type="match status" value="1"/>
</dbReference>
<dbReference type="Gene3D" id="1.10.10.10">
    <property type="entry name" value="Winged helix-like DNA-binding domain superfamily/Winged helix DNA-binding domain"/>
    <property type="match status" value="1"/>
</dbReference>
<dbReference type="Pfam" id="PF00126">
    <property type="entry name" value="HTH_1"/>
    <property type="match status" value="1"/>
</dbReference>
<comment type="similarity">
    <text evidence="1">Belongs to the LysR transcriptional regulatory family.</text>
</comment>
<dbReference type="PATRIC" id="fig|1336752.4.peg.2182"/>
<gene>
    <name evidence="6" type="ORF">L910_4482</name>
</gene>
<protein>
    <submittedName>
        <fullName evidence="6">Transcriptional regulator</fullName>
    </submittedName>
</protein>
<dbReference type="Pfam" id="PF03466">
    <property type="entry name" value="LysR_substrate"/>
    <property type="match status" value="1"/>
</dbReference>
<reference evidence="6 7" key="1">
    <citation type="journal article" date="2013" name="Gut Pathog.">
        <title>Evidence of a new metabolic capacity in an emerging diarrheal pathogen: lessons from the draft genomes of Vibrio fluvialis strains PG41 and I21563.</title>
        <authorList>
            <person name="Khatri I."/>
            <person name="Mahajan S."/>
            <person name="Dureja C."/>
            <person name="Subramanian S."/>
            <person name="Raychaudhuri S."/>
        </authorList>
    </citation>
    <scope>NUCLEOTIDE SEQUENCE [LARGE SCALE GENOMIC DNA]</scope>
    <source>
        <strain evidence="6 7">PG41</strain>
    </source>
</reference>
<dbReference type="InterPro" id="IPR005119">
    <property type="entry name" value="LysR_subst-bd"/>
</dbReference>
<dbReference type="FunFam" id="3.40.190.290:FF:000001">
    <property type="entry name" value="Transcriptional regulator, LysR family"/>
    <property type="match status" value="1"/>
</dbReference>